<organism evidence="1 2">
    <name type="scientific">Pseudoneurospora amorphoporcata</name>
    <dbReference type="NCBI Taxonomy" id="241081"/>
    <lineage>
        <taxon>Eukaryota</taxon>
        <taxon>Fungi</taxon>
        <taxon>Dikarya</taxon>
        <taxon>Ascomycota</taxon>
        <taxon>Pezizomycotina</taxon>
        <taxon>Sordariomycetes</taxon>
        <taxon>Sordariomycetidae</taxon>
        <taxon>Sordariales</taxon>
        <taxon>Sordariaceae</taxon>
        <taxon>Pseudoneurospora</taxon>
    </lineage>
</organism>
<proteinExistence type="predicted"/>
<feature type="non-terminal residue" evidence="1">
    <location>
        <position position="1"/>
    </location>
</feature>
<dbReference type="EMBL" id="MU859116">
    <property type="protein sequence ID" value="KAK3952850.1"/>
    <property type="molecule type" value="Genomic_DNA"/>
</dbReference>
<feature type="non-terminal residue" evidence="1">
    <location>
        <position position="96"/>
    </location>
</feature>
<reference evidence="1" key="2">
    <citation type="submission" date="2023-06" db="EMBL/GenBank/DDBJ databases">
        <authorList>
            <consortium name="Lawrence Berkeley National Laboratory"/>
            <person name="Mondo S.J."/>
            <person name="Hensen N."/>
            <person name="Bonometti L."/>
            <person name="Westerberg I."/>
            <person name="Brannstrom I.O."/>
            <person name="Guillou S."/>
            <person name="Cros-Aarteil S."/>
            <person name="Calhoun S."/>
            <person name="Haridas S."/>
            <person name="Kuo A."/>
            <person name="Pangilinan J."/>
            <person name="Riley R."/>
            <person name="Labutti K."/>
            <person name="Andreopoulos B."/>
            <person name="Lipzen A."/>
            <person name="Chen C."/>
            <person name="Yanf M."/>
            <person name="Daum C."/>
            <person name="Ng V."/>
            <person name="Clum A."/>
            <person name="Steindorff A."/>
            <person name="Ohm R."/>
            <person name="Martin F."/>
            <person name="Silar P."/>
            <person name="Natvig D."/>
            <person name="Lalanne C."/>
            <person name="Gautier V."/>
            <person name="Ament-Velasquez S.L."/>
            <person name="Kruys A."/>
            <person name="Hutchinson M.I."/>
            <person name="Powell A.J."/>
            <person name="Barry K."/>
            <person name="Miller A.N."/>
            <person name="Grigoriev I.V."/>
            <person name="Debuchy R."/>
            <person name="Gladieux P."/>
            <person name="Thoren M.H."/>
            <person name="Johannesson H."/>
        </authorList>
    </citation>
    <scope>NUCLEOTIDE SEQUENCE</scope>
    <source>
        <strain evidence="1">CBS 626.80</strain>
    </source>
</reference>
<dbReference type="AlphaFoldDB" id="A0AAN6SGJ9"/>
<accession>A0AAN6SGJ9</accession>
<keyword evidence="2" id="KW-1185">Reference proteome</keyword>
<evidence type="ECO:0000313" key="2">
    <source>
        <dbReference type="Proteomes" id="UP001303222"/>
    </source>
</evidence>
<name>A0AAN6SGJ9_9PEZI</name>
<dbReference type="Proteomes" id="UP001303222">
    <property type="component" value="Unassembled WGS sequence"/>
</dbReference>
<sequence length="96" mass="11189">PPATSRWTYLVRSESSSFEFDPSFSPDIYSSIYFPATDTRLTVTPTISFTPAEPTCDVQCREEQQRLDDEEYDRKLRDYQRRFNRELALTVALPIG</sequence>
<protein>
    <submittedName>
        <fullName evidence="1">Uncharacterized protein</fullName>
    </submittedName>
</protein>
<comment type="caution">
    <text evidence="1">The sequence shown here is derived from an EMBL/GenBank/DDBJ whole genome shotgun (WGS) entry which is preliminary data.</text>
</comment>
<reference evidence="1" key="1">
    <citation type="journal article" date="2023" name="Mol. Phylogenet. Evol.">
        <title>Genome-scale phylogeny and comparative genomics of the fungal order Sordariales.</title>
        <authorList>
            <person name="Hensen N."/>
            <person name="Bonometti L."/>
            <person name="Westerberg I."/>
            <person name="Brannstrom I.O."/>
            <person name="Guillou S."/>
            <person name="Cros-Aarteil S."/>
            <person name="Calhoun S."/>
            <person name="Haridas S."/>
            <person name="Kuo A."/>
            <person name="Mondo S."/>
            <person name="Pangilinan J."/>
            <person name="Riley R."/>
            <person name="LaButti K."/>
            <person name="Andreopoulos B."/>
            <person name="Lipzen A."/>
            <person name="Chen C."/>
            <person name="Yan M."/>
            <person name="Daum C."/>
            <person name="Ng V."/>
            <person name="Clum A."/>
            <person name="Steindorff A."/>
            <person name="Ohm R.A."/>
            <person name="Martin F."/>
            <person name="Silar P."/>
            <person name="Natvig D.O."/>
            <person name="Lalanne C."/>
            <person name="Gautier V."/>
            <person name="Ament-Velasquez S.L."/>
            <person name="Kruys A."/>
            <person name="Hutchinson M.I."/>
            <person name="Powell A.J."/>
            <person name="Barry K."/>
            <person name="Miller A.N."/>
            <person name="Grigoriev I.V."/>
            <person name="Debuchy R."/>
            <person name="Gladieux P."/>
            <person name="Hiltunen Thoren M."/>
            <person name="Johannesson H."/>
        </authorList>
    </citation>
    <scope>NUCLEOTIDE SEQUENCE</scope>
    <source>
        <strain evidence="1">CBS 626.80</strain>
    </source>
</reference>
<gene>
    <name evidence="1" type="ORF">QBC32DRAFT_193059</name>
</gene>
<evidence type="ECO:0000313" key="1">
    <source>
        <dbReference type="EMBL" id="KAK3952850.1"/>
    </source>
</evidence>